<keyword evidence="4" id="KW-0804">Transcription</keyword>
<proteinExistence type="inferred from homology"/>
<dbReference type="SUPFAM" id="SSF53850">
    <property type="entry name" value="Periplasmic binding protein-like II"/>
    <property type="match status" value="1"/>
</dbReference>
<organism evidence="6 7">
    <name type="scientific">Pseudomonas putida</name>
    <name type="common">Arthrobacter siderocapsulatus</name>
    <dbReference type="NCBI Taxonomy" id="303"/>
    <lineage>
        <taxon>Bacteria</taxon>
        <taxon>Pseudomonadati</taxon>
        <taxon>Pseudomonadota</taxon>
        <taxon>Gammaproteobacteria</taxon>
        <taxon>Pseudomonadales</taxon>
        <taxon>Pseudomonadaceae</taxon>
        <taxon>Pseudomonas</taxon>
    </lineage>
</organism>
<sequence>MDIRHLKAFVAVFEERNITSAAQRLCISQPTLSVTIRQLEEALGATLFNRQSRGVEVSEAARSLYPQACALVSEAEALRQRFRTSDARQHLSLGIEPDLSPAQVAAFLRFAHQVVVHLYITLHEGCAGDARLAVEEQCCEDELFLPVWDDPFVLVSAAGRQPGTVTSLYPWVICPEHPSHQRLMALYGNSTASAVASSGSLQQSLLLVAAGVGVAALPHSLVSAAQGVQVHALNSPLPSRRVGLCYSGTALEHPVLRLLHAALRDAPAGTWQ</sequence>
<dbReference type="GO" id="GO:0003700">
    <property type="term" value="F:DNA-binding transcription factor activity"/>
    <property type="evidence" value="ECO:0007669"/>
    <property type="project" value="InterPro"/>
</dbReference>
<evidence type="ECO:0000256" key="4">
    <source>
        <dbReference type="ARBA" id="ARBA00023163"/>
    </source>
</evidence>
<dbReference type="EMBL" id="RJUR01000014">
    <property type="protein sequence ID" value="ROQ48952.1"/>
    <property type="molecule type" value="Genomic_DNA"/>
</dbReference>
<dbReference type="PROSITE" id="PS50931">
    <property type="entry name" value="HTH_LYSR"/>
    <property type="match status" value="1"/>
</dbReference>
<name>A0A9X8EFH8_PSEPU</name>
<dbReference type="GO" id="GO:0000976">
    <property type="term" value="F:transcription cis-regulatory region binding"/>
    <property type="evidence" value="ECO:0007669"/>
    <property type="project" value="TreeGrafter"/>
</dbReference>
<dbReference type="Gene3D" id="1.10.10.10">
    <property type="entry name" value="Winged helix-like DNA-binding domain superfamily/Winged helix DNA-binding domain"/>
    <property type="match status" value="1"/>
</dbReference>
<comment type="similarity">
    <text evidence="1">Belongs to the LysR transcriptional regulatory family.</text>
</comment>
<dbReference type="Pfam" id="PF03466">
    <property type="entry name" value="LysR_substrate"/>
    <property type="match status" value="1"/>
</dbReference>
<evidence type="ECO:0000313" key="6">
    <source>
        <dbReference type="EMBL" id="ROQ48952.1"/>
    </source>
</evidence>
<keyword evidence="2" id="KW-0805">Transcription regulation</keyword>
<evidence type="ECO:0000313" key="7">
    <source>
        <dbReference type="Proteomes" id="UP000269115"/>
    </source>
</evidence>
<gene>
    <name evidence="6" type="ORF">EDF85_3255</name>
</gene>
<feature type="domain" description="HTH lysR-type" evidence="5">
    <location>
        <begin position="1"/>
        <end position="58"/>
    </location>
</feature>
<dbReference type="InterPro" id="IPR000847">
    <property type="entry name" value="LysR_HTH_N"/>
</dbReference>
<dbReference type="RefSeq" id="WP_123753124.1">
    <property type="nucleotide sequence ID" value="NZ_RJUR01000014.1"/>
</dbReference>
<dbReference type="InterPro" id="IPR036390">
    <property type="entry name" value="WH_DNA-bd_sf"/>
</dbReference>
<dbReference type="InterPro" id="IPR005119">
    <property type="entry name" value="LysR_subst-bd"/>
</dbReference>
<dbReference type="Proteomes" id="UP000269115">
    <property type="component" value="Unassembled WGS sequence"/>
</dbReference>
<dbReference type="AlphaFoldDB" id="A0A9X8EFH8"/>
<comment type="caution">
    <text evidence="6">The sequence shown here is derived from an EMBL/GenBank/DDBJ whole genome shotgun (WGS) entry which is preliminary data.</text>
</comment>
<evidence type="ECO:0000259" key="5">
    <source>
        <dbReference type="PROSITE" id="PS50931"/>
    </source>
</evidence>
<dbReference type="FunFam" id="1.10.10.10:FF:000001">
    <property type="entry name" value="LysR family transcriptional regulator"/>
    <property type="match status" value="1"/>
</dbReference>
<dbReference type="PRINTS" id="PR00039">
    <property type="entry name" value="HTHLYSR"/>
</dbReference>
<reference evidence="6 7" key="1">
    <citation type="submission" date="2018-11" db="EMBL/GenBank/DDBJ databases">
        <title>Genomic analyses of the natural microbiome of Caenorhabditis elegans.</title>
        <authorList>
            <person name="Samuel B."/>
        </authorList>
    </citation>
    <scope>NUCLEOTIDE SEQUENCE [LARGE SCALE GENOMIC DNA]</scope>
    <source>
        <strain evidence="6 7">BIGb0473</strain>
    </source>
</reference>
<dbReference type="Gene3D" id="3.40.190.10">
    <property type="entry name" value="Periplasmic binding protein-like II"/>
    <property type="match status" value="2"/>
</dbReference>
<evidence type="ECO:0000256" key="2">
    <source>
        <dbReference type="ARBA" id="ARBA00023015"/>
    </source>
</evidence>
<dbReference type="Pfam" id="PF00126">
    <property type="entry name" value="HTH_1"/>
    <property type="match status" value="1"/>
</dbReference>
<dbReference type="SUPFAM" id="SSF46785">
    <property type="entry name" value="Winged helix' DNA-binding domain"/>
    <property type="match status" value="1"/>
</dbReference>
<protein>
    <submittedName>
        <fullName evidence="6">LysR family transcriptional regulator</fullName>
    </submittedName>
</protein>
<dbReference type="PANTHER" id="PTHR30126:SF40">
    <property type="entry name" value="HTH-TYPE TRANSCRIPTIONAL REGULATOR GLTR"/>
    <property type="match status" value="1"/>
</dbReference>
<dbReference type="InterPro" id="IPR036388">
    <property type="entry name" value="WH-like_DNA-bd_sf"/>
</dbReference>
<evidence type="ECO:0000256" key="3">
    <source>
        <dbReference type="ARBA" id="ARBA00023125"/>
    </source>
</evidence>
<keyword evidence="3" id="KW-0238">DNA-binding</keyword>
<evidence type="ECO:0000256" key="1">
    <source>
        <dbReference type="ARBA" id="ARBA00009437"/>
    </source>
</evidence>
<dbReference type="PANTHER" id="PTHR30126">
    <property type="entry name" value="HTH-TYPE TRANSCRIPTIONAL REGULATOR"/>
    <property type="match status" value="1"/>
</dbReference>
<accession>A0A9X8EFH8</accession>